<dbReference type="PROSITE" id="PS50198">
    <property type="entry name" value="PPIC_PPIASE_2"/>
    <property type="match status" value="1"/>
</dbReference>
<evidence type="ECO:0000256" key="12">
    <source>
        <dbReference type="SAM" id="Phobius"/>
    </source>
</evidence>
<keyword evidence="15" id="KW-1185">Reference proteome</keyword>
<dbReference type="Gene3D" id="3.10.50.40">
    <property type="match status" value="1"/>
</dbReference>
<gene>
    <name evidence="14" type="ORF">JAO71_04580</name>
</gene>
<comment type="similarity">
    <text evidence="8">Belongs to the PpiD chaperone family.</text>
</comment>
<dbReference type="PANTHER" id="PTHR47529">
    <property type="entry name" value="PEPTIDYL-PROLYL CIS-TRANS ISOMERASE D"/>
    <property type="match status" value="1"/>
</dbReference>
<keyword evidence="7" id="KW-0143">Chaperone</keyword>
<comment type="caution">
    <text evidence="14">The sequence shown here is derived from an EMBL/GenBank/DDBJ whole genome shotgun (WGS) entry which is preliminary data.</text>
</comment>
<keyword evidence="5 12" id="KW-1133">Transmembrane helix</keyword>
<dbReference type="InterPro" id="IPR000297">
    <property type="entry name" value="PPIase_PpiC"/>
</dbReference>
<evidence type="ECO:0000256" key="9">
    <source>
        <dbReference type="ARBA" id="ARBA00040743"/>
    </source>
</evidence>
<evidence type="ECO:0000259" key="13">
    <source>
        <dbReference type="PROSITE" id="PS50198"/>
    </source>
</evidence>
<evidence type="ECO:0000313" key="15">
    <source>
        <dbReference type="Proteomes" id="UP000605013"/>
    </source>
</evidence>
<keyword evidence="2" id="KW-1003">Cell membrane</keyword>
<evidence type="ECO:0000313" key="14">
    <source>
        <dbReference type="EMBL" id="MBL7559072.1"/>
    </source>
</evidence>
<evidence type="ECO:0000256" key="11">
    <source>
        <dbReference type="PROSITE-ProRule" id="PRU00278"/>
    </source>
</evidence>
<evidence type="ECO:0000256" key="1">
    <source>
        <dbReference type="ARBA" id="ARBA00004382"/>
    </source>
</evidence>
<name>A0ABS1WIX3_9FLAO</name>
<evidence type="ECO:0000256" key="6">
    <source>
        <dbReference type="ARBA" id="ARBA00023136"/>
    </source>
</evidence>
<dbReference type="InterPro" id="IPR052029">
    <property type="entry name" value="PpiD_chaperone"/>
</dbReference>
<keyword evidence="4 12" id="KW-0812">Transmembrane</keyword>
<dbReference type="RefSeq" id="WP_054851999.1">
    <property type="nucleotide sequence ID" value="NZ_JAEMEF010000003.1"/>
</dbReference>
<dbReference type="InterPro" id="IPR046357">
    <property type="entry name" value="PPIase_dom_sf"/>
</dbReference>
<feature type="domain" description="PpiC" evidence="13">
    <location>
        <begin position="348"/>
        <end position="459"/>
    </location>
</feature>
<feature type="transmembrane region" description="Helical" evidence="12">
    <location>
        <begin position="12"/>
        <end position="31"/>
    </location>
</feature>
<evidence type="ECO:0000256" key="3">
    <source>
        <dbReference type="ARBA" id="ARBA00022519"/>
    </source>
</evidence>
<evidence type="ECO:0000256" key="2">
    <source>
        <dbReference type="ARBA" id="ARBA00022475"/>
    </source>
</evidence>
<keyword evidence="11" id="KW-0413">Isomerase</keyword>
<dbReference type="PANTHER" id="PTHR47529:SF1">
    <property type="entry name" value="PERIPLASMIC CHAPERONE PPID"/>
    <property type="match status" value="1"/>
</dbReference>
<accession>A0ABS1WIX3</accession>
<dbReference type="SUPFAM" id="SSF54534">
    <property type="entry name" value="FKBP-like"/>
    <property type="match status" value="1"/>
</dbReference>
<keyword evidence="11" id="KW-0697">Rotamase</keyword>
<evidence type="ECO:0000256" key="10">
    <source>
        <dbReference type="ARBA" id="ARBA00042775"/>
    </source>
</evidence>
<dbReference type="EMBL" id="JAEMEF010000003">
    <property type="protein sequence ID" value="MBL7559072.1"/>
    <property type="molecule type" value="Genomic_DNA"/>
</dbReference>
<evidence type="ECO:0000256" key="5">
    <source>
        <dbReference type="ARBA" id="ARBA00022989"/>
    </source>
</evidence>
<dbReference type="InterPro" id="IPR027304">
    <property type="entry name" value="Trigger_fact/SurA_dom_sf"/>
</dbReference>
<reference evidence="14 15" key="1">
    <citation type="submission" date="2020-12" db="EMBL/GenBank/DDBJ databases">
        <title>Olleya sediminilitoris sp. nov., isolated from a tidal flat.</title>
        <authorList>
            <person name="Park S."/>
            <person name="Yoon J.-H."/>
        </authorList>
    </citation>
    <scope>NUCLEOTIDE SEQUENCE [LARGE SCALE GENOMIC DNA]</scope>
    <source>
        <strain evidence="14 15">YSTF-M6</strain>
    </source>
</reference>
<dbReference type="Pfam" id="PF13623">
    <property type="entry name" value="SurA_N_2"/>
    <property type="match status" value="1"/>
</dbReference>
<sequence length="713" mass="78753">MAILNKIRQKTVVLILVIALALFAFILSSLFDNKDALFSKSPDVVATINGQDISREEFSNLVEFQQRQMGPNATTSQVMNSVFETKVREIVMNDQIDKLGMTVESEQMRDLIKTNYATDPTFVNEAGIFDESKVKLFIDNLKNSSNEAYQNWINTEQALATNALQANYFNMVKAGTTATLAEGQLEHKLEGDKVDIKYVQVPYTSIADSTIKVSTSEIKSYISENPKLYQAEASRSFQYVFFKEVASLEDEQTIQTELKTLLNDSEVYNEATKATDKKVGFLKATDIEAFVNSNSDDFKYVDKYQYKTSLPTAIADTIFKLEAGQVYGPYKEGNYYKMTKVLDYKKLADSIESSHIIVPFVGTTRAGADVTRTKEEAKAIVDSIFPLVKNSTSKFAEVANEINTDGTKGKDGSIGWTRLSTYNPAAFDPDFANFLFFNEKGSIDVVLTNFGYHIIRVDDKKNVDTAVKIATVARKVEPSSKTEDKIFTDASNFELAIANGNFAEAAKAANYDVRPMTANELDESIPGLGNQRQIVRWSFEDATNIGDYKRFDNVPGGIVIAQLTAKQDKGVMSVEDASVTALPAVRKEKKAKLIMDRVNATSLDAFAAAENQTVKSASAINMKNPTIAGAGKEPLVVGTAFGLKEGATSKIVKGNTGIFMVQVTKKTPATKIDNYLPFAKQVSTQKLSSVQSRLYNALKESSEIEDFRAKTVQ</sequence>
<evidence type="ECO:0000256" key="8">
    <source>
        <dbReference type="ARBA" id="ARBA00038408"/>
    </source>
</evidence>
<proteinExistence type="inferred from homology"/>
<evidence type="ECO:0000256" key="7">
    <source>
        <dbReference type="ARBA" id="ARBA00023186"/>
    </source>
</evidence>
<comment type="subcellular location">
    <subcellularLocation>
        <location evidence="1">Cell inner membrane</location>
        <topology evidence="1">Single-pass type II membrane protein</topology>
        <orientation evidence="1">Periplasmic side</orientation>
    </subcellularLocation>
</comment>
<keyword evidence="3" id="KW-0997">Cell inner membrane</keyword>
<dbReference type="Pfam" id="PF13616">
    <property type="entry name" value="Rotamase_3"/>
    <property type="match status" value="1"/>
</dbReference>
<keyword evidence="6 12" id="KW-0472">Membrane</keyword>
<protein>
    <recommendedName>
        <fullName evidence="9">Periplasmic chaperone PpiD</fullName>
    </recommendedName>
    <alternativeName>
        <fullName evidence="10">Periplasmic folding chaperone</fullName>
    </alternativeName>
</protein>
<dbReference type="SUPFAM" id="SSF109998">
    <property type="entry name" value="Triger factor/SurA peptide-binding domain-like"/>
    <property type="match status" value="1"/>
</dbReference>
<dbReference type="Proteomes" id="UP000605013">
    <property type="component" value="Unassembled WGS sequence"/>
</dbReference>
<organism evidence="14 15">
    <name type="scientific">Olleya sediminilitoris</name>
    <dbReference type="NCBI Taxonomy" id="2795739"/>
    <lineage>
        <taxon>Bacteria</taxon>
        <taxon>Pseudomonadati</taxon>
        <taxon>Bacteroidota</taxon>
        <taxon>Flavobacteriia</taxon>
        <taxon>Flavobacteriales</taxon>
        <taxon>Flavobacteriaceae</taxon>
    </lineage>
</organism>
<evidence type="ECO:0000256" key="4">
    <source>
        <dbReference type="ARBA" id="ARBA00022692"/>
    </source>
</evidence>